<name>A0A4Y2LP23_ARAVE</name>
<dbReference type="EMBL" id="BGPR01006120">
    <property type="protein sequence ID" value="GBN16234.1"/>
    <property type="molecule type" value="Genomic_DNA"/>
</dbReference>
<evidence type="ECO:0000256" key="1">
    <source>
        <dbReference type="SAM" id="MobiDB-lite"/>
    </source>
</evidence>
<gene>
    <name evidence="2" type="ORF">AVEN_212587_1</name>
</gene>
<evidence type="ECO:0008006" key="4">
    <source>
        <dbReference type="Google" id="ProtNLM"/>
    </source>
</evidence>
<sequence length="239" mass="26715">MSDQYSNGEDEDQPWGIPLKYRRALYKTVIERVLAHGAVGTGVSTIQRPFVLEISSAYRTTSAVAVQVILGIPPLQLHLQRAARGTALYKFRLPVSTNVSDIDLSEIEETATGWSAHPSEHRSPTQISHGDGGNINTGLRICTDGSDTESKLLHSHPHIRVSWIKAHAGYIGTEKEDRLAKEAAKTEKFPKTPFKLPKSFIRIFLRQKIMATWQMPWDYGDTGRLIHNIIPKVSLQPIN</sequence>
<dbReference type="Proteomes" id="UP000499080">
    <property type="component" value="Unassembled WGS sequence"/>
</dbReference>
<comment type="caution">
    <text evidence="2">The sequence shown here is derived from an EMBL/GenBank/DDBJ whole genome shotgun (WGS) entry which is preliminary data.</text>
</comment>
<protein>
    <recommendedName>
        <fullName evidence="4">RNase H type-1 domain-containing protein</fullName>
    </recommendedName>
</protein>
<reference evidence="2 3" key="1">
    <citation type="journal article" date="2019" name="Sci. Rep.">
        <title>Orb-weaving spider Araneus ventricosus genome elucidates the spidroin gene catalogue.</title>
        <authorList>
            <person name="Kono N."/>
            <person name="Nakamura H."/>
            <person name="Ohtoshi R."/>
            <person name="Moran D.A.P."/>
            <person name="Shinohara A."/>
            <person name="Yoshida Y."/>
            <person name="Fujiwara M."/>
            <person name="Mori M."/>
            <person name="Tomita M."/>
            <person name="Arakawa K."/>
        </authorList>
    </citation>
    <scope>NUCLEOTIDE SEQUENCE [LARGE SCALE GENOMIC DNA]</scope>
</reference>
<proteinExistence type="predicted"/>
<feature type="region of interest" description="Disordered" evidence="1">
    <location>
        <begin position="113"/>
        <end position="134"/>
    </location>
</feature>
<evidence type="ECO:0000313" key="3">
    <source>
        <dbReference type="Proteomes" id="UP000499080"/>
    </source>
</evidence>
<evidence type="ECO:0000313" key="2">
    <source>
        <dbReference type="EMBL" id="GBN16234.1"/>
    </source>
</evidence>
<dbReference type="AlphaFoldDB" id="A0A4Y2LP23"/>
<organism evidence="2 3">
    <name type="scientific">Araneus ventricosus</name>
    <name type="common">Orbweaver spider</name>
    <name type="synonym">Epeira ventricosa</name>
    <dbReference type="NCBI Taxonomy" id="182803"/>
    <lineage>
        <taxon>Eukaryota</taxon>
        <taxon>Metazoa</taxon>
        <taxon>Ecdysozoa</taxon>
        <taxon>Arthropoda</taxon>
        <taxon>Chelicerata</taxon>
        <taxon>Arachnida</taxon>
        <taxon>Araneae</taxon>
        <taxon>Araneomorphae</taxon>
        <taxon>Entelegynae</taxon>
        <taxon>Araneoidea</taxon>
        <taxon>Araneidae</taxon>
        <taxon>Araneus</taxon>
    </lineage>
</organism>
<accession>A0A4Y2LP23</accession>
<keyword evidence="3" id="KW-1185">Reference proteome</keyword>